<gene>
    <name evidence="2" type="ORF">DHEL01_v201289</name>
</gene>
<dbReference type="EMBL" id="MAVT02000058">
    <property type="protein sequence ID" value="POS80306.1"/>
    <property type="molecule type" value="Genomic_DNA"/>
</dbReference>
<organism evidence="2 3">
    <name type="scientific">Diaporthe helianthi</name>
    <dbReference type="NCBI Taxonomy" id="158607"/>
    <lineage>
        <taxon>Eukaryota</taxon>
        <taxon>Fungi</taxon>
        <taxon>Dikarya</taxon>
        <taxon>Ascomycota</taxon>
        <taxon>Pezizomycotina</taxon>
        <taxon>Sordariomycetes</taxon>
        <taxon>Sordariomycetidae</taxon>
        <taxon>Diaporthales</taxon>
        <taxon>Diaporthaceae</taxon>
        <taxon>Diaporthe</taxon>
    </lineage>
</organism>
<dbReference type="AlphaFoldDB" id="A0A2P5ICV7"/>
<proteinExistence type="predicted"/>
<evidence type="ECO:0000256" key="1">
    <source>
        <dbReference type="SAM" id="MobiDB-lite"/>
    </source>
</evidence>
<reference evidence="2" key="1">
    <citation type="submission" date="2017-09" db="EMBL/GenBank/DDBJ databases">
        <title>Polyketide synthases of a Diaporthe helianthi virulent isolate.</title>
        <authorList>
            <person name="Baroncelli R."/>
        </authorList>
    </citation>
    <scope>NUCLEOTIDE SEQUENCE [LARGE SCALE GENOMIC DNA]</scope>
    <source>
        <strain evidence="2">7/96</strain>
    </source>
</reference>
<comment type="caution">
    <text evidence="2">The sequence shown here is derived from an EMBL/GenBank/DDBJ whole genome shotgun (WGS) entry which is preliminary data.</text>
</comment>
<accession>A0A2P5ICV7</accession>
<evidence type="ECO:0000313" key="3">
    <source>
        <dbReference type="Proteomes" id="UP000094444"/>
    </source>
</evidence>
<dbReference type="InParanoid" id="A0A2P5ICV7"/>
<keyword evidence="3" id="KW-1185">Reference proteome</keyword>
<dbReference type="Proteomes" id="UP000094444">
    <property type="component" value="Unassembled WGS sequence"/>
</dbReference>
<name>A0A2P5ICV7_DIAHE</name>
<evidence type="ECO:0000313" key="2">
    <source>
        <dbReference type="EMBL" id="POS80306.1"/>
    </source>
</evidence>
<feature type="region of interest" description="Disordered" evidence="1">
    <location>
        <begin position="30"/>
        <end position="49"/>
    </location>
</feature>
<sequence length="396" mass="44085">MREKVNKQLGPSHQLDQAAFDAICDDLDENPITDRPATSTGEKQRDDGNFDHVVEEAFKAFRNLEREITLDAPDGSRVGHGGGSIVFSHSDNPPNDKFWIGAAHLRHHLEFLLVLKGIKPCVLFVKYGPDNTPLFSTVVIDCLVPIMDRLDLWSYGFSITFQTEQWVLYDTRSPKAALVKKVFDVHVSEKYMNQDEYPEDTIPGVPNSEIGRALGYPVPFDDFADGRWVHFRDNTELEALVERGWSNYVCCVQGMAFSCPPGGDESVWKKVVDLYRRCQDAARDVGSDLLLFTGKYPELTAWLEEDPSVADGLTWAGEHVLVPDTEGDTELVGTGGPLAIRLVEMLGELNFGREGLGGMDQDEMSSNLMDSLLSEGLFDFAPEEQDEDLEGSGDQS</sequence>
<protein>
    <submittedName>
        <fullName evidence="2">Uncharacterized protein</fullName>
    </submittedName>
</protein>
<dbReference type="OrthoDB" id="5198281at2759"/>